<dbReference type="STRING" id="526222.Desal_2559"/>
<dbReference type="EMBL" id="CP001649">
    <property type="protein sequence ID" value="ACS80615.1"/>
    <property type="molecule type" value="Genomic_DNA"/>
</dbReference>
<feature type="domain" description="Putative metallopeptidase" evidence="3">
    <location>
        <begin position="5"/>
        <end position="304"/>
    </location>
</feature>
<evidence type="ECO:0008006" key="6">
    <source>
        <dbReference type="Google" id="ProtNLM"/>
    </source>
</evidence>
<feature type="compositionally biased region" description="Acidic residues" evidence="1">
    <location>
        <begin position="178"/>
        <end position="203"/>
    </location>
</feature>
<dbReference type="HOGENOM" id="CLU_038906_1_0_7"/>
<dbReference type="eggNOG" id="COG3864">
    <property type="taxonomic scope" value="Bacteria"/>
</dbReference>
<dbReference type="OrthoDB" id="9761650at2"/>
<evidence type="ECO:0000259" key="2">
    <source>
        <dbReference type="Pfam" id="PF09967"/>
    </source>
</evidence>
<reference evidence="4 5" key="1">
    <citation type="submission" date="2009-06" db="EMBL/GenBank/DDBJ databases">
        <title>Complete sequence of Desulfovibrio salexigens DSM 2638.</title>
        <authorList>
            <consortium name="US DOE Joint Genome Institute"/>
            <person name="Lucas S."/>
            <person name="Copeland A."/>
            <person name="Lapidus A."/>
            <person name="Glavina del Rio T."/>
            <person name="Tice H."/>
            <person name="Bruce D."/>
            <person name="Goodwin L."/>
            <person name="Pitluck S."/>
            <person name="Munk A.C."/>
            <person name="Brettin T."/>
            <person name="Detter J.C."/>
            <person name="Han C."/>
            <person name="Tapia R."/>
            <person name="Larimer F."/>
            <person name="Land M."/>
            <person name="Hauser L."/>
            <person name="Kyrpides N."/>
            <person name="Anderson I."/>
            <person name="Wall J.D."/>
            <person name="Arkin A.P."/>
            <person name="Dehal P."/>
            <person name="Chivian D."/>
            <person name="Giles B."/>
            <person name="Hazen T.C."/>
        </authorList>
    </citation>
    <scope>NUCLEOTIDE SEQUENCE [LARGE SCALE GENOMIC DNA]</scope>
    <source>
        <strain evidence="5">ATCC 14822 / DSM 2638 / NCIMB 8403 / VKM B-1763</strain>
    </source>
</reference>
<dbReference type="InterPro" id="IPR025154">
    <property type="entry name" value="Put_metallopeptidase_dom"/>
</dbReference>
<feature type="compositionally biased region" description="Acidic residues" evidence="1">
    <location>
        <begin position="215"/>
        <end position="229"/>
    </location>
</feature>
<dbReference type="InterPro" id="IPR036465">
    <property type="entry name" value="vWFA_dom_sf"/>
</dbReference>
<evidence type="ECO:0000259" key="3">
    <source>
        <dbReference type="Pfam" id="PF13203"/>
    </source>
</evidence>
<proteinExistence type="predicted"/>
<organism evidence="4 5">
    <name type="scientific">Maridesulfovibrio salexigens (strain ATCC 14822 / DSM 2638 / NCIMB 8403 / VKM B-1763)</name>
    <name type="common">Desulfovibrio salexigens</name>
    <dbReference type="NCBI Taxonomy" id="526222"/>
    <lineage>
        <taxon>Bacteria</taxon>
        <taxon>Pseudomonadati</taxon>
        <taxon>Thermodesulfobacteriota</taxon>
        <taxon>Desulfovibrionia</taxon>
        <taxon>Desulfovibrionales</taxon>
        <taxon>Desulfovibrionaceae</taxon>
        <taxon>Maridesulfovibrio</taxon>
    </lineage>
</organism>
<evidence type="ECO:0000313" key="4">
    <source>
        <dbReference type="EMBL" id="ACS80615.1"/>
    </source>
</evidence>
<dbReference type="SUPFAM" id="SSF53300">
    <property type="entry name" value="vWA-like"/>
    <property type="match status" value="1"/>
</dbReference>
<dbReference type="Pfam" id="PF09967">
    <property type="entry name" value="DUF2201"/>
    <property type="match status" value="1"/>
</dbReference>
<gene>
    <name evidence="4" type="ordered locus">Desal_2559</name>
</gene>
<dbReference type="Proteomes" id="UP000002601">
    <property type="component" value="Chromosome"/>
</dbReference>
<keyword evidence="5" id="KW-1185">Reference proteome</keyword>
<accession>C6BY85</accession>
<protein>
    <recommendedName>
        <fullName evidence="6">Metal-dependent peptidase</fullName>
    </recommendedName>
</protein>
<feature type="region of interest" description="Disordered" evidence="1">
    <location>
        <begin position="130"/>
        <end position="229"/>
    </location>
</feature>
<evidence type="ECO:0000256" key="1">
    <source>
        <dbReference type="SAM" id="MobiDB-lite"/>
    </source>
</evidence>
<evidence type="ECO:0000313" key="5">
    <source>
        <dbReference type="Proteomes" id="UP000002601"/>
    </source>
</evidence>
<dbReference type="Pfam" id="PF13203">
    <property type="entry name" value="DUF2201_N"/>
    <property type="match status" value="1"/>
</dbReference>
<name>C6BY85_MARSD</name>
<feature type="compositionally biased region" description="Acidic residues" evidence="1">
    <location>
        <begin position="154"/>
        <end position="169"/>
    </location>
</feature>
<dbReference type="PANTHER" id="PTHR38730:SF1">
    <property type="entry name" value="SLL7028 PROTEIN"/>
    <property type="match status" value="1"/>
</dbReference>
<sequence>MNADRKLLKARADLLLQHPFFGSLCLRMEPQEDRTCDGTWTDGKTFAYNPHFVDKLSNEELQGVLAHTIMHPACQHHKRRGNRDVRLWNMACDYSINWILLEAGFQLPEGFLDDEKYHGKNAEEIFTALTKDFDQSGNPEIGKQQDGPKRIDVEYEDGQGEGNDLESGDNEERSQNGDDGESSSEGMDSEEIEDSQGETDQDQSADPGGTGEIRDADDAESGDGDSGEETDKDWLLALAQATNQARDCGDLPGGLERLVEKLLYPKLDWRELLERFISARARNDYAWPPPSRRHLHMGLYLPSLSTEQLPEVVLAVDTSGSIAPQELEQFAAELSSILEAYDTTLRVVWCDLEVTGEQTFTRADLPLELQPQGGGGTDFRPVFNFIESKNIDPACLVYLSDMECGQFPEREPDYPVLWARTGGAGYPPPFGEMIDVI</sequence>
<dbReference type="AlphaFoldDB" id="C6BY85"/>
<dbReference type="InterPro" id="IPR018698">
    <property type="entry name" value="VWA-like_dom"/>
</dbReference>
<dbReference type="KEGG" id="dsa:Desal_2559"/>
<dbReference type="RefSeq" id="WP_015852431.1">
    <property type="nucleotide sequence ID" value="NC_012881.1"/>
</dbReference>
<dbReference type="PANTHER" id="PTHR38730">
    <property type="entry name" value="SLL7028 PROTEIN"/>
    <property type="match status" value="1"/>
</dbReference>
<feature type="domain" description="VWA-like" evidence="2">
    <location>
        <begin position="312"/>
        <end position="435"/>
    </location>
</feature>